<evidence type="ECO:0008006" key="5">
    <source>
        <dbReference type="Google" id="ProtNLM"/>
    </source>
</evidence>
<dbReference type="AlphaFoldDB" id="A0A0S4KRR1"/>
<feature type="domain" description="Card1 endonuclease" evidence="1">
    <location>
        <begin position="252"/>
        <end position="383"/>
    </location>
</feature>
<dbReference type="InterPro" id="IPR011335">
    <property type="entry name" value="Restrct_endonuc-II-like"/>
</dbReference>
<dbReference type="Proteomes" id="UP000066284">
    <property type="component" value="Chromosome 1"/>
</dbReference>
<gene>
    <name evidence="3" type="ORF">NITINOP_1034</name>
</gene>
<feature type="domain" description="Card1 CARF" evidence="2">
    <location>
        <begin position="3"/>
        <end position="127"/>
    </location>
</feature>
<dbReference type="Pfam" id="PF23400">
    <property type="entry name" value="CARF_Card1"/>
    <property type="match status" value="1"/>
</dbReference>
<accession>A0A0S4KRR1</accession>
<dbReference type="RefSeq" id="WP_062483742.1">
    <property type="nucleotide sequence ID" value="NZ_LN885086.1"/>
</dbReference>
<name>A0A0S4KRR1_9BACT</name>
<dbReference type="Gene3D" id="1.10.10.680">
    <property type="entry name" value="Hypothetical protein VC1899 (Restriction endonuclease-like)"/>
    <property type="match status" value="1"/>
</dbReference>
<evidence type="ECO:0000313" key="3">
    <source>
        <dbReference type="EMBL" id="CUQ66009.1"/>
    </source>
</evidence>
<organism evidence="3 4">
    <name type="scientific">Candidatus Nitrospira inopinata</name>
    <dbReference type="NCBI Taxonomy" id="1715989"/>
    <lineage>
        <taxon>Bacteria</taxon>
        <taxon>Pseudomonadati</taxon>
        <taxon>Nitrospirota</taxon>
        <taxon>Nitrospiria</taxon>
        <taxon>Nitrospirales</taxon>
        <taxon>Nitrospiraceae</taxon>
        <taxon>Nitrospira</taxon>
    </lineage>
</organism>
<protein>
    <recommendedName>
        <fullName evidence="5">DUF1887 domain-containing protein</fullName>
    </recommendedName>
</protein>
<dbReference type="InterPro" id="IPR015093">
    <property type="entry name" value="Card1_endonucl_dom"/>
</dbReference>
<evidence type="ECO:0000313" key="4">
    <source>
        <dbReference type="Proteomes" id="UP000066284"/>
    </source>
</evidence>
<dbReference type="STRING" id="1715989.NITINOP_1034"/>
<sequence length="387" mass="43308">MLIHVAIVSDQFLPTVIPALMHQPKLVVLVASQPMAAKAERLRRVLEAERRAVDIREQAPDAGLDGIRAYAAHLAEDLMARWPGAELVFNATGGNKLMTLGFVEVFRERADRIIYTDTAHGRIEVIHDRHTQGTQPESMRDVLDVPRYLAVQGFRYSGSASDDTSRVARIRARSEIVMALAHQAARFGEFVGFINGVAHRAMDEQGHELVQPVQRLNKALHGEWRALFEQFAQAGLLKLEGTRAVRFSDLDSARFLGGGWLEEYAFMRAREAGLFDVRMGVTGAWEGATSAKNEFDVLACHRNRMLFIECKTLRWDGRKELDNDVAYKVKSLGEDVRGLLGDTWVLAAQEPSPTLRDRAKQAGFQVLSPKHLSSLTGWLNLWKQGQS</sequence>
<dbReference type="InterPro" id="IPR011856">
    <property type="entry name" value="tRNA_endonuc-like_dom_sf"/>
</dbReference>
<dbReference type="Gene3D" id="3.40.50.10770">
    <property type="entry name" value="Hypothetical protein VC1899 like domain (Restriction endonuclease-like)"/>
    <property type="match status" value="1"/>
</dbReference>
<keyword evidence="4" id="KW-1185">Reference proteome</keyword>
<dbReference type="Gene3D" id="3.40.1350.10">
    <property type="match status" value="1"/>
</dbReference>
<proteinExistence type="predicted"/>
<reference evidence="4" key="1">
    <citation type="submission" date="2015-09" db="EMBL/GenBank/DDBJ databases">
        <authorList>
            <person name="Daims H."/>
        </authorList>
    </citation>
    <scope>NUCLEOTIDE SEQUENCE [LARGE SCALE GENOMIC DNA]</scope>
</reference>
<dbReference type="OrthoDB" id="8477283at2"/>
<dbReference type="GO" id="GO:0003676">
    <property type="term" value="F:nucleic acid binding"/>
    <property type="evidence" value="ECO:0007669"/>
    <property type="project" value="InterPro"/>
</dbReference>
<dbReference type="Pfam" id="PF09002">
    <property type="entry name" value="Card1_endonuc"/>
    <property type="match status" value="1"/>
</dbReference>
<dbReference type="InterPro" id="IPR056339">
    <property type="entry name" value="CARF_Card1"/>
</dbReference>
<dbReference type="SUPFAM" id="SSF52980">
    <property type="entry name" value="Restriction endonuclease-like"/>
    <property type="match status" value="1"/>
</dbReference>
<evidence type="ECO:0000259" key="2">
    <source>
        <dbReference type="Pfam" id="PF23400"/>
    </source>
</evidence>
<evidence type="ECO:0000259" key="1">
    <source>
        <dbReference type="Pfam" id="PF09002"/>
    </source>
</evidence>
<dbReference type="KEGG" id="nio:NITINOP_1034"/>
<dbReference type="EMBL" id="LN885086">
    <property type="protein sequence ID" value="CUQ66009.1"/>
    <property type="molecule type" value="Genomic_DNA"/>
</dbReference>